<evidence type="ECO:0000256" key="5">
    <source>
        <dbReference type="ARBA" id="ARBA00022741"/>
    </source>
</evidence>
<dbReference type="GO" id="GO:0046316">
    <property type="term" value="F:gluconokinase activity"/>
    <property type="evidence" value="ECO:0007669"/>
    <property type="project" value="UniProtKB-EC"/>
</dbReference>
<keyword evidence="5 10" id="KW-0547">Nucleotide-binding</keyword>
<dbReference type="Pfam" id="PF01202">
    <property type="entry name" value="SKI"/>
    <property type="match status" value="1"/>
</dbReference>
<dbReference type="CDD" id="cd02021">
    <property type="entry name" value="GntK"/>
    <property type="match status" value="1"/>
</dbReference>
<dbReference type="InterPro" id="IPR031322">
    <property type="entry name" value="Shikimate/glucono_kinase"/>
</dbReference>
<comment type="pathway">
    <text evidence="1">Carbohydrate acid metabolism.</text>
</comment>
<keyword evidence="4 10" id="KW-0808">Transferase</keyword>
<evidence type="ECO:0000256" key="3">
    <source>
        <dbReference type="ARBA" id="ARBA00012054"/>
    </source>
</evidence>
<evidence type="ECO:0000256" key="9">
    <source>
        <dbReference type="ARBA" id="ARBA00048090"/>
    </source>
</evidence>
<dbReference type="InterPro" id="IPR006001">
    <property type="entry name" value="Therm_gnt_kin"/>
</dbReference>
<keyword evidence="8" id="KW-0311">Gluconate utilization</keyword>
<organism evidence="11 12">
    <name type="scientific">Rhodococcus jostii</name>
    <dbReference type="NCBI Taxonomy" id="132919"/>
    <lineage>
        <taxon>Bacteria</taxon>
        <taxon>Bacillati</taxon>
        <taxon>Actinomycetota</taxon>
        <taxon>Actinomycetes</taxon>
        <taxon>Mycobacteriales</taxon>
        <taxon>Nocardiaceae</taxon>
        <taxon>Rhodococcus</taxon>
    </lineage>
</organism>
<accession>A0A1H5EIJ7</accession>
<dbReference type="OrthoDB" id="9795716at2"/>
<dbReference type="Gene3D" id="3.40.50.300">
    <property type="entry name" value="P-loop containing nucleotide triphosphate hydrolases"/>
    <property type="match status" value="1"/>
</dbReference>
<dbReference type="GO" id="GO:0019521">
    <property type="term" value="P:D-gluconate metabolic process"/>
    <property type="evidence" value="ECO:0007669"/>
    <property type="project" value="UniProtKB-KW"/>
</dbReference>
<sequence length="176" mass="19277">MSGDHPTHIVVMGVTGCGKTTVGRKLSELLSATFLDADDLHPPANIEKMSAGKPLTDEDREPWLEAVRDWLQTQSADERNAVIACSALKRRYREIIRGVSTPVLFVHLDGSRVVIGHRLAERGGHFMPPSLLDSQFAALEPLAADEAGMVLSIDPTPEDIVRVVADFLDEERKVAQ</sequence>
<dbReference type="AlphaFoldDB" id="A0A1H5EIJ7"/>
<evidence type="ECO:0000256" key="2">
    <source>
        <dbReference type="ARBA" id="ARBA00008420"/>
    </source>
</evidence>
<dbReference type="EMBL" id="FNTL01000004">
    <property type="protein sequence ID" value="SED91003.1"/>
    <property type="molecule type" value="Genomic_DNA"/>
</dbReference>
<evidence type="ECO:0000256" key="4">
    <source>
        <dbReference type="ARBA" id="ARBA00022679"/>
    </source>
</evidence>
<evidence type="ECO:0000256" key="6">
    <source>
        <dbReference type="ARBA" id="ARBA00022777"/>
    </source>
</evidence>
<dbReference type="PANTHER" id="PTHR43442">
    <property type="entry name" value="GLUCONOKINASE-RELATED"/>
    <property type="match status" value="1"/>
</dbReference>
<dbReference type="PANTHER" id="PTHR43442:SF3">
    <property type="entry name" value="GLUCONOKINASE-RELATED"/>
    <property type="match status" value="1"/>
</dbReference>
<evidence type="ECO:0000256" key="7">
    <source>
        <dbReference type="ARBA" id="ARBA00022840"/>
    </source>
</evidence>
<gene>
    <name evidence="11" type="ORF">SAMN04490220_6003</name>
</gene>
<evidence type="ECO:0000256" key="10">
    <source>
        <dbReference type="RuleBase" id="RU363066"/>
    </source>
</evidence>
<name>A0A1H5EIJ7_RHOJO</name>
<dbReference type="GO" id="GO:0005524">
    <property type="term" value="F:ATP binding"/>
    <property type="evidence" value="ECO:0007669"/>
    <property type="project" value="UniProtKB-KW"/>
</dbReference>
<keyword evidence="7 10" id="KW-0067">ATP-binding</keyword>
<protein>
    <recommendedName>
        <fullName evidence="3 10">Gluconokinase</fullName>
        <ecNumber evidence="3 10">2.7.1.12</ecNumber>
    </recommendedName>
</protein>
<proteinExistence type="inferred from homology"/>
<dbReference type="RefSeq" id="WP_073360889.1">
    <property type="nucleotide sequence ID" value="NZ_FNTL01000004.1"/>
</dbReference>
<dbReference type="FunFam" id="3.40.50.300:FF:000522">
    <property type="entry name" value="Gluconokinase"/>
    <property type="match status" value="1"/>
</dbReference>
<evidence type="ECO:0000313" key="11">
    <source>
        <dbReference type="EMBL" id="SED91003.1"/>
    </source>
</evidence>
<comment type="catalytic activity">
    <reaction evidence="9 10">
        <text>D-gluconate + ATP = 6-phospho-D-gluconate + ADP + H(+)</text>
        <dbReference type="Rhea" id="RHEA:19433"/>
        <dbReference type="ChEBI" id="CHEBI:15378"/>
        <dbReference type="ChEBI" id="CHEBI:18391"/>
        <dbReference type="ChEBI" id="CHEBI:30616"/>
        <dbReference type="ChEBI" id="CHEBI:58759"/>
        <dbReference type="ChEBI" id="CHEBI:456216"/>
        <dbReference type="EC" id="2.7.1.12"/>
    </reaction>
</comment>
<keyword evidence="6 10" id="KW-0418">Kinase</keyword>
<evidence type="ECO:0000256" key="8">
    <source>
        <dbReference type="ARBA" id="ARBA00023064"/>
    </source>
</evidence>
<dbReference type="InterPro" id="IPR027417">
    <property type="entry name" value="P-loop_NTPase"/>
</dbReference>
<dbReference type="NCBIfam" id="TIGR01313">
    <property type="entry name" value="therm_gnt_kin"/>
    <property type="match status" value="1"/>
</dbReference>
<evidence type="ECO:0000256" key="1">
    <source>
        <dbReference type="ARBA" id="ARBA00004761"/>
    </source>
</evidence>
<dbReference type="GO" id="GO:0005737">
    <property type="term" value="C:cytoplasm"/>
    <property type="evidence" value="ECO:0007669"/>
    <property type="project" value="TreeGrafter"/>
</dbReference>
<evidence type="ECO:0000313" key="12">
    <source>
        <dbReference type="Proteomes" id="UP000183407"/>
    </source>
</evidence>
<dbReference type="SUPFAM" id="SSF52540">
    <property type="entry name" value="P-loop containing nucleoside triphosphate hydrolases"/>
    <property type="match status" value="1"/>
</dbReference>
<dbReference type="EC" id="2.7.1.12" evidence="3 10"/>
<dbReference type="Proteomes" id="UP000183407">
    <property type="component" value="Unassembled WGS sequence"/>
</dbReference>
<reference evidence="12" key="1">
    <citation type="submission" date="2016-10" db="EMBL/GenBank/DDBJ databases">
        <authorList>
            <person name="Varghese N."/>
        </authorList>
    </citation>
    <scope>NUCLEOTIDE SEQUENCE [LARGE SCALE GENOMIC DNA]</scope>
    <source>
        <strain evidence="12">DSM 44719</strain>
    </source>
</reference>
<comment type="similarity">
    <text evidence="2 10">Belongs to the gluconokinase GntK/GntV family.</text>
</comment>